<dbReference type="SMART" id="SM00065">
    <property type="entry name" value="GAF"/>
    <property type="match status" value="2"/>
</dbReference>
<feature type="domain" description="PAC" evidence="11">
    <location>
        <begin position="402"/>
        <end position="452"/>
    </location>
</feature>
<feature type="domain" description="Histidine kinase" evidence="9">
    <location>
        <begin position="1196"/>
        <end position="1419"/>
    </location>
</feature>
<dbReference type="Pfam" id="PF01590">
    <property type="entry name" value="GAF"/>
    <property type="match status" value="2"/>
</dbReference>
<dbReference type="NCBIfam" id="TIGR00229">
    <property type="entry name" value="sensory_box"/>
    <property type="match status" value="6"/>
</dbReference>
<dbReference type="InterPro" id="IPR013655">
    <property type="entry name" value="PAS_fold_3"/>
</dbReference>
<dbReference type="Gene3D" id="3.30.450.20">
    <property type="entry name" value="PAS domain"/>
    <property type="match status" value="6"/>
</dbReference>
<dbReference type="Gene3D" id="3.30.450.40">
    <property type="match status" value="2"/>
</dbReference>
<dbReference type="InterPro" id="IPR005467">
    <property type="entry name" value="His_kinase_dom"/>
</dbReference>
<keyword evidence="6" id="KW-0418">Kinase</keyword>
<dbReference type="InterPro" id="IPR036097">
    <property type="entry name" value="HisK_dim/P_sf"/>
</dbReference>
<dbReference type="InterPro" id="IPR000700">
    <property type="entry name" value="PAS-assoc_C"/>
</dbReference>
<dbReference type="InterPro" id="IPR016132">
    <property type="entry name" value="Phyto_chromo_attachment"/>
</dbReference>
<dbReference type="SUPFAM" id="SSF47384">
    <property type="entry name" value="Homodimeric domain of signal transducing histidine kinase"/>
    <property type="match status" value="1"/>
</dbReference>
<feature type="domain" description="PAS" evidence="10">
    <location>
        <begin position="453"/>
        <end position="496"/>
    </location>
</feature>
<dbReference type="InterPro" id="IPR036890">
    <property type="entry name" value="HATPase_C_sf"/>
</dbReference>
<evidence type="ECO:0000259" key="9">
    <source>
        <dbReference type="PROSITE" id="PS50109"/>
    </source>
</evidence>
<dbReference type="CDD" id="cd00082">
    <property type="entry name" value="HisKA"/>
    <property type="match status" value="1"/>
</dbReference>
<dbReference type="SUPFAM" id="SSF55874">
    <property type="entry name" value="ATPase domain of HSP90 chaperone/DNA topoisomerase II/histidine kinase"/>
    <property type="match status" value="1"/>
</dbReference>
<evidence type="ECO:0000259" key="10">
    <source>
        <dbReference type="PROSITE" id="PS50112"/>
    </source>
</evidence>
<dbReference type="Pfam" id="PF00989">
    <property type="entry name" value="PAS"/>
    <property type="match status" value="1"/>
</dbReference>
<feature type="domain" description="PAC" evidence="11">
    <location>
        <begin position="129"/>
        <end position="197"/>
    </location>
</feature>
<evidence type="ECO:0000256" key="2">
    <source>
        <dbReference type="ARBA" id="ARBA00006402"/>
    </source>
</evidence>
<dbReference type="SMART" id="SM00086">
    <property type="entry name" value="PAC"/>
    <property type="match status" value="4"/>
</dbReference>
<dbReference type="InterPro" id="IPR003661">
    <property type="entry name" value="HisK_dim/P_dom"/>
</dbReference>
<comment type="similarity">
    <text evidence="2">In the N-terminal section; belongs to the phytochrome family.</text>
</comment>
<accession>A0ABV0JDD0</accession>
<keyword evidence="7" id="KW-0902">Two-component regulatory system</keyword>
<reference evidence="12 13" key="1">
    <citation type="submission" date="2022-04" db="EMBL/GenBank/DDBJ databases">
        <title>Positive selection, recombination, and allopatry shape intraspecific diversity of widespread and dominant cyanobacteria.</title>
        <authorList>
            <person name="Wei J."/>
            <person name="Shu W."/>
            <person name="Hu C."/>
        </authorList>
    </citation>
    <scope>NUCLEOTIDE SEQUENCE [LARGE SCALE GENOMIC DNA]</scope>
    <source>
        <strain evidence="12 13">GB2-A4</strain>
    </source>
</reference>
<feature type="domain" description="PAS" evidence="10">
    <location>
        <begin position="198"/>
        <end position="269"/>
    </location>
</feature>
<dbReference type="CDD" id="cd00075">
    <property type="entry name" value="HATPase"/>
    <property type="match status" value="1"/>
</dbReference>
<dbReference type="SMART" id="SM00388">
    <property type="entry name" value="HisKA"/>
    <property type="match status" value="1"/>
</dbReference>
<keyword evidence="5" id="KW-0808">Transferase</keyword>
<dbReference type="PROSITE" id="PS50109">
    <property type="entry name" value="HIS_KIN"/>
    <property type="match status" value="1"/>
</dbReference>
<dbReference type="SMART" id="SM00387">
    <property type="entry name" value="HATPase_c"/>
    <property type="match status" value="1"/>
</dbReference>
<dbReference type="RefSeq" id="WP_190441058.1">
    <property type="nucleotide sequence ID" value="NZ_JAMPKM010000016.1"/>
</dbReference>
<dbReference type="PRINTS" id="PR00344">
    <property type="entry name" value="BCTRLSENSOR"/>
</dbReference>
<comment type="catalytic activity">
    <reaction evidence="1">
        <text>ATP + protein L-histidine = ADP + protein N-phospho-L-histidine.</text>
        <dbReference type="EC" id="2.7.13.3"/>
    </reaction>
</comment>
<keyword evidence="13" id="KW-1185">Reference proteome</keyword>
<dbReference type="SUPFAM" id="SSF55781">
    <property type="entry name" value="GAF domain-like"/>
    <property type="match status" value="2"/>
</dbReference>
<protein>
    <recommendedName>
        <fullName evidence="3">histidine kinase</fullName>
        <ecNumber evidence="3">2.7.13.3</ecNumber>
    </recommendedName>
</protein>
<feature type="domain" description="PAS" evidence="10">
    <location>
        <begin position="44"/>
        <end position="114"/>
    </location>
</feature>
<evidence type="ECO:0000256" key="6">
    <source>
        <dbReference type="ARBA" id="ARBA00022777"/>
    </source>
</evidence>
<dbReference type="Pfam" id="PF02518">
    <property type="entry name" value="HATPase_c"/>
    <property type="match status" value="1"/>
</dbReference>
<dbReference type="InterPro" id="IPR003018">
    <property type="entry name" value="GAF"/>
</dbReference>
<feature type="domain" description="Phytochrome chromophore attachment site" evidence="8">
    <location>
        <begin position="849"/>
        <end position="984"/>
    </location>
</feature>
<evidence type="ECO:0000256" key="1">
    <source>
        <dbReference type="ARBA" id="ARBA00000085"/>
    </source>
</evidence>
<evidence type="ECO:0000259" key="11">
    <source>
        <dbReference type="PROSITE" id="PS50113"/>
    </source>
</evidence>
<dbReference type="Proteomes" id="UP001464891">
    <property type="component" value="Unassembled WGS sequence"/>
</dbReference>
<evidence type="ECO:0000256" key="5">
    <source>
        <dbReference type="ARBA" id="ARBA00022679"/>
    </source>
</evidence>
<feature type="domain" description="PAS" evidence="10">
    <location>
        <begin position="704"/>
        <end position="774"/>
    </location>
</feature>
<feature type="domain" description="PAS" evidence="10">
    <location>
        <begin position="326"/>
        <end position="399"/>
    </location>
</feature>
<dbReference type="CDD" id="cd00130">
    <property type="entry name" value="PAS"/>
    <property type="match status" value="5"/>
</dbReference>
<dbReference type="InterPro" id="IPR013767">
    <property type="entry name" value="PAS_fold"/>
</dbReference>
<proteinExistence type="inferred from homology"/>
<dbReference type="InterPro" id="IPR029016">
    <property type="entry name" value="GAF-like_dom_sf"/>
</dbReference>
<dbReference type="Gene3D" id="1.10.287.130">
    <property type="match status" value="1"/>
</dbReference>
<organism evidence="12 13">
    <name type="scientific">Trichocoleus desertorum GB2-A4</name>
    <dbReference type="NCBI Taxonomy" id="2933944"/>
    <lineage>
        <taxon>Bacteria</taxon>
        <taxon>Bacillati</taxon>
        <taxon>Cyanobacteriota</taxon>
        <taxon>Cyanophyceae</taxon>
        <taxon>Leptolyngbyales</taxon>
        <taxon>Trichocoleusaceae</taxon>
        <taxon>Trichocoleus</taxon>
    </lineage>
</organism>
<gene>
    <name evidence="12" type="ORF">NC998_21940</name>
</gene>
<evidence type="ECO:0000256" key="3">
    <source>
        <dbReference type="ARBA" id="ARBA00012438"/>
    </source>
</evidence>
<dbReference type="SUPFAM" id="SSF55785">
    <property type="entry name" value="PYP-like sensor domain (PAS domain)"/>
    <property type="match status" value="6"/>
</dbReference>
<feature type="domain" description="PAC" evidence="11">
    <location>
        <begin position="272"/>
        <end position="324"/>
    </location>
</feature>
<dbReference type="EMBL" id="JAMPKM010000016">
    <property type="protein sequence ID" value="MEP0819765.1"/>
    <property type="molecule type" value="Genomic_DNA"/>
</dbReference>
<evidence type="ECO:0000313" key="13">
    <source>
        <dbReference type="Proteomes" id="UP001464891"/>
    </source>
</evidence>
<dbReference type="EC" id="2.7.13.3" evidence="3"/>
<dbReference type="PROSITE" id="PS50112">
    <property type="entry name" value="PAS"/>
    <property type="match status" value="5"/>
</dbReference>
<dbReference type="Gene3D" id="3.30.565.10">
    <property type="entry name" value="Histidine kinase-like ATPase, C-terminal domain"/>
    <property type="match status" value="1"/>
</dbReference>
<feature type="domain" description="PAC" evidence="11">
    <location>
        <begin position="778"/>
        <end position="829"/>
    </location>
</feature>
<dbReference type="InterPro" id="IPR004358">
    <property type="entry name" value="Sig_transdc_His_kin-like_C"/>
</dbReference>
<dbReference type="InterPro" id="IPR001610">
    <property type="entry name" value="PAC"/>
</dbReference>
<dbReference type="InterPro" id="IPR000014">
    <property type="entry name" value="PAS"/>
</dbReference>
<evidence type="ECO:0000256" key="4">
    <source>
        <dbReference type="ARBA" id="ARBA00022553"/>
    </source>
</evidence>
<dbReference type="PROSITE" id="PS50046">
    <property type="entry name" value="PHYTOCHROME_2"/>
    <property type="match status" value="1"/>
</dbReference>
<dbReference type="PANTHER" id="PTHR43304:SF1">
    <property type="entry name" value="PAC DOMAIN-CONTAINING PROTEIN"/>
    <property type="match status" value="1"/>
</dbReference>
<sequence>MTSNQQPRWYQFLAKSAASDELPPPNLGDKYQVFSTSSHLTRGEGQPYRSFYQQSSSIQLNLDATGTIATVNLLGAACLGYSVQELIGNSVFTLFHPDDRDFLRIKLNEYLQNVISLQAGAKTEMTQCQYWELRQVCKDGRVIWVKAFVQPDAFMQPSLEPTTNLNDSCPSNSPVTTVRLLCEDITEWKQAEAGLQQERNFVAAVLDTVVNLIVVLDPQGRIVRFNRACEQMTGYTFAEVKGIPFWDVLLLPEEIAGVKAAFSQLRSGLFPNEYENYWITKAGSARLIAWSNTAIVGKEGKVEYVVGTGLDITERRQTELALQRSQQQQYQHLVDSVEGIVWEGEAESLQFSFVSPKAERILGYPLAEWLSDSQFWLHHIHPDDRAWVMATCQRETQARRNHTMEYRMIAQDGRVIWFRDMITVVPDAQPMKLRGVMLDITERRQAEIALQMSEARYRAVVEQAAEGIFLVDVETKRLLETNAACQSLLGYSAEELSTLTLYDVVAHDRADIERNIQHILAQKRYFIGERQYRRKDGSLIEVEVSAHVVSNHYWSFLCVVVHDVTAYKQAGAALEQSLALLRATLESTADGIMAIGADCQVLCANRKLVEMWGISDELMAASRGEERLQFLAAQMKDPNVFLKKIQALQTQPEAEVNDLIEFQDGRVVERYSKPQRLGNQIVGRVWSFRDITQRQQAEAALAQSEAKWRSLIQNSSDIIAILEADGTVRYQSPAVERIMGHSPQELVGRNALELIHPEDVEHVAQAFQDLVAGILPSLSIEFRFQHKDETWRFIQSTGTNLLADPSVLGIVTNSRDITERKRAERALQKQTERERLMRFIAQRIHQSLDLAEILDTTVAEVRQFLQTDRAIIFRFNPDGSGCVSVESVTEGCQPILGRVIHDRCFTPPSGPAPYPRIRAIADLDAAEVDPCYVQMLAALQVKASLVVPIMQGDQLWGLLIAHHCIAPRQWLPQEVNFLEELATQVAIAIQQSELYQQVQRLNSALESQVMERTAQLQQALNFEAMLKRITDKVRDSLDESQILQTAVQELALVLQVACCDTALYDANYTTSTICYEYTTSLPASWGRVLKMTDFPELYSQLLQGQHFQFCEIVPNPCRDRVSMLACPILDDQGAIGDLWLFRDREAAFSELEIRLVQQVTNQCAIAIRQARLYQEAQAQVRELEKLNRLKDDFLSTVSHELRTPVCNIKMAIQMLELSLNRENCLNSASGKTARYLQVLQDECNREISLVNDLLDLQRLEVGSQPLTLEIVQLQEWIQGAAQPFYDRARGREQRLRLELPTRLPPILSHSSSLTRILAELLNNACKYTPPGEEIVVSAHPASGRIQLKVTNFGVEIPAAELPHIFEKFYRVPSTDPWKQGGTGLGLALVQKLTEYLGGSIEVESAARQTCFTVELPLTPNDISSR</sequence>
<dbReference type="Pfam" id="PF00512">
    <property type="entry name" value="HisKA"/>
    <property type="match status" value="1"/>
</dbReference>
<dbReference type="Pfam" id="PF08447">
    <property type="entry name" value="PAS_3"/>
    <property type="match status" value="3"/>
</dbReference>
<evidence type="ECO:0000313" key="12">
    <source>
        <dbReference type="EMBL" id="MEP0819765.1"/>
    </source>
</evidence>
<comment type="caution">
    <text evidence="12">The sequence shown here is derived from an EMBL/GenBank/DDBJ whole genome shotgun (WGS) entry which is preliminary data.</text>
</comment>
<dbReference type="InterPro" id="IPR003594">
    <property type="entry name" value="HATPase_dom"/>
</dbReference>
<dbReference type="PROSITE" id="PS50113">
    <property type="entry name" value="PAC"/>
    <property type="match status" value="4"/>
</dbReference>
<evidence type="ECO:0000259" key="8">
    <source>
        <dbReference type="PROSITE" id="PS50046"/>
    </source>
</evidence>
<keyword evidence="4" id="KW-0597">Phosphoprotein</keyword>
<dbReference type="PANTHER" id="PTHR43304">
    <property type="entry name" value="PHYTOCHROME-LIKE PROTEIN CPH1"/>
    <property type="match status" value="1"/>
</dbReference>
<dbReference type="InterPro" id="IPR035965">
    <property type="entry name" value="PAS-like_dom_sf"/>
</dbReference>
<dbReference type="InterPro" id="IPR052162">
    <property type="entry name" value="Sensor_kinase/Photoreceptor"/>
</dbReference>
<evidence type="ECO:0000256" key="7">
    <source>
        <dbReference type="ARBA" id="ARBA00023012"/>
    </source>
</evidence>
<dbReference type="SMART" id="SM00091">
    <property type="entry name" value="PAS"/>
    <property type="match status" value="6"/>
</dbReference>
<dbReference type="Pfam" id="PF13426">
    <property type="entry name" value="PAS_9"/>
    <property type="match status" value="1"/>
</dbReference>
<name>A0ABV0JDD0_9CYAN</name>